<sequence length="223" mass="24948">MQVVRQIGLGFGLRDRRVRRLAQMAVANRPVARWADVGMRVSRIGLRHAMEPLEALGQLDGRFRHFAHERGHAKGDPVTYQTPLPAGGVQMETFLPWTLVRRGLKKQVITPFDAPQEFLDEARRERQVREMAQDTLLMRALGLAHHWQRLLDEGRFSSMTEIAAAESIDLGQASKMSRLAQLAPDLIESIALGCLEVGVGQLLRGKLSTSWLAQREALVAGSR</sequence>
<organism evidence="1 2">
    <name type="scientific">Nitrosomonas mobilis</name>
    <dbReference type="NCBI Taxonomy" id="51642"/>
    <lineage>
        <taxon>Bacteria</taxon>
        <taxon>Pseudomonadati</taxon>
        <taxon>Pseudomonadota</taxon>
        <taxon>Betaproteobacteria</taxon>
        <taxon>Nitrosomonadales</taxon>
        <taxon>Nitrosomonadaceae</taxon>
        <taxon>Nitrosomonas</taxon>
    </lineage>
</organism>
<dbReference type="SUPFAM" id="SSF109709">
    <property type="entry name" value="KorB DNA-binding domain-like"/>
    <property type="match status" value="1"/>
</dbReference>
<evidence type="ECO:0000313" key="2">
    <source>
        <dbReference type="Proteomes" id="UP000198729"/>
    </source>
</evidence>
<proteinExistence type="predicted"/>
<dbReference type="Proteomes" id="UP000198729">
    <property type="component" value="Unassembled WGS sequence"/>
</dbReference>
<gene>
    <name evidence="1" type="ORF">NSMM_480089</name>
</gene>
<reference evidence="1 2" key="1">
    <citation type="submission" date="2016-10" db="EMBL/GenBank/DDBJ databases">
        <authorList>
            <person name="de Groot N.N."/>
        </authorList>
    </citation>
    <scope>NUCLEOTIDE SEQUENCE [LARGE SCALE GENOMIC DNA]</scope>
    <source>
        <strain evidence="1">1</strain>
    </source>
</reference>
<protein>
    <submittedName>
        <fullName evidence="1">Uncharacterized protein</fullName>
    </submittedName>
</protein>
<keyword evidence="2" id="KW-1185">Reference proteome</keyword>
<evidence type="ECO:0000313" key="1">
    <source>
        <dbReference type="EMBL" id="SCZ86087.1"/>
    </source>
</evidence>
<accession>A0A1G5SGG2</accession>
<dbReference type="AlphaFoldDB" id="A0A1G5SGG2"/>
<dbReference type="EMBL" id="FMWO01000056">
    <property type="protein sequence ID" value="SCZ86087.1"/>
    <property type="molecule type" value="Genomic_DNA"/>
</dbReference>
<name>A0A1G5SGG2_9PROT</name>
<dbReference type="STRING" id="51642.NSMM_480089"/>